<gene>
    <name evidence="1" type="ORF">S23_44910</name>
</gene>
<accession>A0AAI8MGC9</accession>
<evidence type="ECO:0000313" key="2">
    <source>
        <dbReference type="Proteomes" id="UP000007886"/>
    </source>
</evidence>
<dbReference type="RefSeq" id="WP_015686964.1">
    <property type="nucleotide sequence ID" value="NC_017082.1"/>
</dbReference>
<keyword evidence="2" id="KW-1185">Reference proteome</keyword>
<dbReference type="EMBL" id="AP012279">
    <property type="protein sequence ID" value="BAL77685.1"/>
    <property type="molecule type" value="Genomic_DNA"/>
</dbReference>
<dbReference type="KEGG" id="brs:S23_44910"/>
<protein>
    <submittedName>
        <fullName evidence="1">Uncharacterized protein</fullName>
    </submittedName>
</protein>
<dbReference type="Proteomes" id="UP000007886">
    <property type="component" value="Chromosome"/>
</dbReference>
<reference evidence="1 2" key="1">
    <citation type="journal article" date="2012" name="Microbes Environ.">
        <title>Complete genome sequence of Bradyrhizobium sp. S23321: insights into symbiosis evolution in soil oligotrophs.</title>
        <authorList>
            <person name="Okubo T."/>
            <person name="Tsukui T."/>
            <person name="Maita H."/>
            <person name="Okamoto S."/>
            <person name="Oshima K."/>
            <person name="Fujisawa T."/>
            <person name="Saito A."/>
            <person name="Futamata H."/>
            <person name="Hattori R."/>
            <person name="Shimomura Y."/>
            <person name="Haruta S."/>
            <person name="Morimoto S."/>
            <person name="Wang Y."/>
            <person name="Sakai Y."/>
            <person name="Hattori M."/>
            <person name="Aizawa S."/>
            <person name="Nagashima K.V.P."/>
            <person name="Masuda S."/>
            <person name="Hattori T."/>
            <person name="Yamashita A."/>
            <person name="Bao Z."/>
            <person name="Hayatsu M."/>
            <person name="Kajiya-Kanegae H."/>
            <person name="Yoshinaga I."/>
            <person name="Sakamoto K."/>
            <person name="Toyota K."/>
            <person name="Nakao M."/>
            <person name="Kohara M."/>
            <person name="Anda M."/>
            <person name="Niwa R."/>
            <person name="Jung-Hwan P."/>
            <person name="Sameshima-Saito R."/>
            <person name="Tokuda S."/>
            <person name="Yamamoto S."/>
            <person name="Yamamoto S."/>
            <person name="Yokoyama T."/>
            <person name="Akutsu T."/>
            <person name="Nakamura Y."/>
            <person name="Nakahira-Yanaka Y."/>
            <person name="Takada Hoshino Y."/>
            <person name="Hirakawa H."/>
            <person name="Mitsui H."/>
            <person name="Terasawa K."/>
            <person name="Itakura M."/>
            <person name="Sato S."/>
            <person name="Ikeda-Ohtsubo W."/>
            <person name="Sakakura N."/>
            <person name="Kaminuma E."/>
            <person name="Minamisawa K."/>
        </authorList>
    </citation>
    <scope>NUCLEOTIDE SEQUENCE [LARGE SCALE GENOMIC DNA]</scope>
    <source>
        <strain evidence="1 2">S23321</strain>
    </source>
</reference>
<name>A0AAI8MGC9_9BRAD</name>
<dbReference type="AlphaFoldDB" id="A0AAI8MGC9"/>
<evidence type="ECO:0000313" key="1">
    <source>
        <dbReference type="EMBL" id="BAL77685.1"/>
    </source>
</evidence>
<sequence>MSILQLNPPIPVVTPKGDGYAHVLIDYGAEFNLLWVVFLDDSGECWTYDNSQIRAQKNVTMGRTFVSMHKASLAPGAEPAARTETVR</sequence>
<proteinExistence type="predicted"/>
<organism evidence="1 2">
    <name type="scientific">Bradyrhizobium cosmicum</name>
    <dbReference type="NCBI Taxonomy" id="1404864"/>
    <lineage>
        <taxon>Bacteria</taxon>
        <taxon>Pseudomonadati</taxon>
        <taxon>Pseudomonadota</taxon>
        <taxon>Alphaproteobacteria</taxon>
        <taxon>Hyphomicrobiales</taxon>
        <taxon>Nitrobacteraceae</taxon>
        <taxon>Bradyrhizobium</taxon>
    </lineage>
</organism>